<dbReference type="GO" id="GO:0016746">
    <property type="term" value="F:acyltransferase activity"/>
    <property type="evidence" value="ECO:0007669"/>
    <property type="project" value="UniProtKB-KW"/>
</dbReference>
<evidence type="ECO:0000313" key="5">
    <source>
        <dbReference type="Proteomes" id="UP000318307"/>
    </source>
</evidence>
<reference evidence="4 5" key="1">
    <citation type="submission" date="2019-07" db="EMBL/GenBank/DDBJ databases">
        <title>Genome sequencing of 100 strains of the haloalkaliphilic chemolithoautotrophic sulfur-oxidizing bacterium Thioalkalivibrio.</title>
        <authorList>
            <person name="Muyzer G."/>
        </authorList>
    </citation>
    <scope>NUCLEOTIDE SEQUENCE [LARGE SCALE GENOMIC DNA]</scope>
    <source>
        <strain evidence="4 5">ASO4-4</strain>
    </source>
</reference>
<keyword evidence="1" id="KW-0028">Amino-acid biosynthesis</keyword>
<accession>A0A562S2K6</accession>
<dbReference type="EMBL" id="VLLC01000003">
    <property type="protein sequence ID" value="TWI75582.1"/>
    <property type="molecule type" value="Genomic_DNA"/>
</dbReference>
<dbReference type="PANTHER" id="PTHR42811">
    <property type="entry name" value="SERINE ACETYLTRANSFERASE"/>
    <property type="match status" value="1"/>
</dbReference>
<dbReference type="InterPro" id="IPR011004">
    <property type="entry name" value="Trimer_LpxA-like_sf"/>
</dbReference>
<dbReference type="RefSeq" id="WP_144682238.1">
    <property type="nucleotide sequence ID" value="NZ_VLLC01000003.1"/>
</dbReference>
<dbReference type="GO" id="GO:0008652">
    <property type="term" value="P:amino acid biosynthetic process"/>
    <property type="evidence" value="ECO:0007669"/>
    <property type="project" value="UniProtKB-KW"/>
</dbReference>
<dbReference type="InterPro" id="IPR042122">
    <property type="entry name" value="Ser_AcTrfase_N_sf"/>
</dbReference>
<name>A0A562S2K6_9BACT</name>
<evidence type="ECO:0000256" key="1">
    <source>
        <dbReference type="ARBA" id="ARBA00022605"/>
    </source>
</evidence>
<dbReference type="InterPro" id="IPR053376">
    <property type="entry name" value="Serine_acetyltransferase"/>
</dbReference>
<keyword evidence="2 4" id="KW-0808">Transferase</keyword>
<dbReference type="NCBIfam" id="NF041874">
    <property type="entry name" value="EPS_EpsC"/>
    <property type="match status" value="1"/>
</dbReference>
<dbReference type="OrthoDB" id="9801456at2"/>
<comment type="caution">
    <text evidence="4">The sequence shown here is derived from an EMBL/GenBank/DDBJ whole genome shotgun (WGS) entry which is preliminary data.</text>
</comment>
<evidence type="ECO:0000256" key="2">
    <source>
        <dbReference type="ARBA" id="ARBA00022679"/>
    </source>
</evidence>
<keyword evidence="5" id="KW-1185">Reference proteome</keyword>
<sequence length="326" mass="35941">MLLDKEKRCKSEPGASLGYREEIPEITEAIIRSCEEPGSFTHINHEPIPSRQEVVSIVHALQKLIFPGYFSRESLDATNLRYKIGHSVSRLFDTMAQQIIHSLRHDCFRYDKPCSHCSDQGYETATKLFRAIPDLRRILATDVSAAYDGDPAASSHDEIIFSYPGIFAIAVHRVANILYKDEVPFIPRIMSEYAHSVTGIDIHPGATIGERFAIDHGTGVVIGETTRIGNNVRIYQGVTLGALSLPPDAGNRLKGKKRHPTIEDDVIIYSGTTILGGDTVIGTRSVIGGNVWLTESVPPDTLVVMEAPKLSYRASAQKGKTSHDFT</sequence>
<evidence type="ECO:0000256" key="3">
    <source>
        <dbReference type="ARBA" id="ARBA00023315"/>
    </source>
</evidence>
<dbReference type="Gene3D" id="1.10.3130.10">
    <property type="entry name" value="serine acetyltransferase, domain 1"/>
    <property type="match status" value="1"/>
</dbReference>
<gene>
    <name evidence="4" type="ORF">LZ24_00629</name>
</gene>
<organism evidence="4 5">
    <name type="scientific">Desulfobotulus alkaliphilus</name>
    <dbReference type="NCBI Taxonomy" id="622671"/>
    <lineage>
        <taxon>Bacteria</taxon>
        <taxon>Pseudomonadati</taxon>
        <taxon>Thermodesulfobacteriota</taxon>
        <taxon>Desulfobacteria</taxon>
        <taxon>Desulfobacterales</taxon>
        <taxon>Desulfobacteraceae</taxon>
        <taxon>Desulfobotulus</taxon>
    </lineage>
</organism>
<dbReference type="Gene3D" id="2.160.10.10">
    <property type="entry name" value="Hexapeptide repeat proteins"/>
    <property type="match status" value="1"/>
</dbReference>
<dbReference type="CDD" id="cd03354">
    <property type="entry name" value="LbH_SAT"/>
    <property type="match status" value="1"/>
</dbReference>
<proteinExistence type="predicted"/>
<keyword evidence="3" id="KW-0012">Acyltransferase</keyword>
<protein>
    <submittedName>
        <fullName evidence="4">Serine O-acetyltransferase</fullName>
    </submittedName>
</protein>
<dbReference type="SUPFAM" id="SSF51161">
    <property type="entry name" value="Trimeric LpxA-like enzymes"/>
    <property type="match status" value="1"/>
</dbReference>
<dbReference type="AlphaFoldDB" id="A0A562S2K6"/>
<dbReference type="InterPro" id="IPR045304">
    <property type="entry name" value="LbH_SAT"/>
</dbReference>
<dbReference type="Proteomes" id="UP000318307">
    <property type="component" value="Unassembled WGS sequence"/>
</dbReference>
<evidence type="ECO:0000313" key="4">
    <source>
        <dbReference type="EMBL" id="TWI75582.1"/>
    </source>
</evidence>